<evidence type="ECO:0000256" key="3">
    <source>
        <dbReference type="ARBA" id="ARBA00007164"/>
    </source>
</evidence>
<evidence type="ECO:0000256" key="13">
    <source>
        <dbReference type="RuleBase" id="RU004016"/>
    </source>
</evidence>
<dbReference type="GO" id="GO:0006508">
    <property type="term" value="P:proteolysis"/>
    <property type="evidence" value="ECO:0007669"/>
    <property type="project" value="UniProtKB-KW"/>
</dbReference>
<evidence type="ECO:0000256" key="14">
    <source>
        <dbReference type="SAM" id="SignalP"/>
    </source>
</evidence>
<dbReference type="AlphaFoldDB" id="A0A1Q9A1P3"/>
<evidence type="ECO:0000313" key="16">
    <source>
        <dbReference type="EMBL" id="OLP48387.1"/>
    </source>
</evidence>
<dbReference type="PANTHER" id="PTHR21581">
    <property type="entry name" value="D-ALANYL-D-ALANINE CARBOXYPEPTIDASE"/>
    <property type="match status" value="1"/>
</dbReference>
<comment type="catalytic activity">
    <reaction evidence="12">
        <text>Preferential cleavage: (Ac)2-L-Lys-D-Ala-|-D-Ala. Also transpeptidation of peptidyl-alanyl moieties that are N-acyl substituents of D-alanine.</text>
        <dbReference type="EC" id="3.4.16.4"/>
    </reaction>
</comment>
<keyword evidence="10" id="KW-0573">Peptidoglycan synthesis</keyword>
<evidence type="ECO:0000256" key="9">
    <source>
        <dbReference type="ARBA" id="ARBA00022960"/>
    </source>
</evidence>
<evidence type="ECO:0000256" key="5">
    <source>
        <dbReference type="ARBA" id="ARBA00022645"/>
    </source>
</evidence>
<keyword evidence="6" id="KW-0645">Protease</keyword>
<keyword evidence="11" id="KW-0961">Cell wall biogenesis/degradation</keyword>
<feature type="domain" description="Peptidase S11 D-Ala-D-Ala carboxypeptidase A C-terminal" evidence="15">
    <location>
        <begin position="281"/>
        <end position="371"/>
    </location>
</feature>
<dbReference type="EMBL" id="MKIN01000024">
    <property type="protein sequence ID" value="OLP48387.1"/>
    <property type="molecule type" value="Genomic_DNA"/>
</dbReference>
<protein>
    <recommendedName>
        <fullName evidence="4">serine-type D-Ala-D-Ala carboxypeptidase</fullName>
        <ecNumber evidence="4">3.4.16.4</ecNumber>
    </recommendedName>
</protein>
<evidence type="ECO:0000256" key="8">
    <source>
        <dbReference type="ARBA" id="ARBA00022801"/>
    </source>
</evidence>
<keyword evidence="9" id="KW-0133">Cell shape</keyword>
<dbReference type="UniPathway" id="UPA00219"/>
<dbReference type="InterPro" id="IPR012338">
    <property type="entry name" value="Beta-lactam/transpept-like"/>
</dbReference>
<comment type="function">
    <text evidence="1">Removes C-terminal D-alanyl residues from sugar-peptide cell wall precursors.</text>
</comment>
<keyword evidence="7 14" id="KW-0732">Signal</keyword>
<keyword evidence="17" id="KW-1185">Reference proteome</keyword>
<evidence type="ECO:0000256" key="4">
    <source>
        <dbReference type="ARBA" id="ARBA00012448"/>
    </source>
</evidence>
<dbReference type="InterPro" id="IPR037167">
    <property type="entry name" value="Peptidase_S11_C_sf"/>
</dbReference>
<dbReference type="PRINTS" id="PR00725">
    <property type="entry name" value="DADACBPTASE1"/>
</dbReference>
<keyword evidence="5 16" id="KW-0121">Carboxypeptidase</keyword>
<dbReference type="Gene3D" id="2.60.410.10">
    <property type="entry name" value="D-Ala-D-Ala carboxypeptidase, C-terminal domain"/>
    <property type="match status" value="1"/>
</dbReference>
<comment type="similarity">
    <text evidence="3 13">Belongs to the peptidase S11 family.</text>
</comment>
<dbReference type="Proteomes" id="UP000185598">
    <property type="component" value="Unassembled WGS sequence"/>
</dbReference>
<dbReference type="Pfam" id="PF07943">
    <property type="entry name" value="PBP5_C"/>
    <property type="match status" value="1"/>
</dbReference>
<dbReference type="GO" id="GO:0009252">
    <property type="term" value="P:peptidoglycan biosynthetic process"/>
    <property type="evidence" value="ECO:0007669"/>
    <property type="project" value="UniProtKB-UniPathway"/>
</dbReference>
<dbReference type="SUPFAM" id="SSF56601">
    <property type="entry name" value="beta-lactamase/transpeptidase-like"/>
    <property type="match status" value="1"/>
</dbReference>
<feature type="signal peptide" evidence="14">
    <location>
        <begin position="1"/>
        <end position="20"/>
    </location>
</feature>
<reference evidence="16 17" key="1">
    <citation type="submission" date="2016-09" db="EMBL/GenBank/DDBJ databases">
        <title>Rhizobium oryziradicis sp. nov., isolated from the root of rice.</title>
        <authorList>
            <person name="Zhao J."/>
            <person name="Zhang X."/>
        </authorList>
    </citation>
    <scope>NUCLEOTIDE SEQUENCE [LARGE SCALE GENOMIC DNA]</scope>
    <source>
        <strain evidence="16 17">14971</strain>
    </source>
</reference>
<evidence type="ECO:0000256" key="6">
    <source>
        <dbReference type="ARBA" id="ARBA00022670"/>
    </source>
</evidence>
<evidence type="ECO:0000313" key="17">
    <source>
        <dbReference type="Proteomes" id="UP000185598"/>
    </source>
</evidence>
<dbReference type="GO" id="GO:0008360">
    <property type="term" value="P:regulation of cell shape"/>
    <property type="evidence" value="ECO:0007669"/>
    <property type="project" value="UniProtKB-KW"/>
</dbReference>
<proteinExistence type="inferred from homology"/>
<dbReference type="InterPro" id="IPR001967">
    <property type="entry name" value="Peptidase_S11_N"/>
</dbReference>
<feature type="chain" id="PRO_5013385321" description="serine-type D-Ala-D-Ala carboxypeptidase" evidence="14">
    <location>
        <begin position="21"/>
        <end position="390"/>
    </location>
</feature>
<comment type="caution">
    <text evidence="16">The sequence shown here is derived from an EMBL/GenBank/DDBJ whole genome shotgun (WGS) entry which is preliminary data.</text>
</comment>
<dbReference type="Gene3D" id="3.40.710.10">
    <property type="entry name" value="DD-peptidase/beta-lactamase superfamily"/>
    <property type="match status" value="1"/>
</dbReference>
<gene>
    <name evidence="16" type="ORF">BJF91_09135</name>
</gene>
<sequence>MGYALTFLFALNVLTAPALAQAAAPDASTPAVFATEAKQVLLIEAETGSVLFEKNSEQPFTSASLSKMMVADVVLEALKAGRLSLTQDFPVSESAWRTGGAPSRTATMFAAVRSRVPVDALLKGVMVQMANDACLILAEGMTGSEQGFVKLMNERAVQLGLKDSHFANATGLPDPGNKVTLRDMLTLAQAIRTDYPDFYKLYAQPDFEWNKIFQRNRNPLLGVSPGVDGLAAGFTEGEGYSIIASAEQNGVRLYLGLAGSESDKTRQDDAAKALAWGFSAFEKRRLFDAGQVIGQASVYGGEPAEVPLVSPQPVDVYVPVGSGEKVEARVVYRWPLRPGIETGAEVARLKVMLGDRMLRDLPLQAAARSDLGSLVKRTRDALVELLFSWV</sequence>
<dbReference type="InterPro" id="IPR012907">
    <property type="entry name" value="Peptidase_S11_C"/>
</dbReference>
<dbReference type="PANTHER" id="PTHR21581:SF6">
    <property type="entry name" value="TRAFFICKING PROTEIN PARTICLE COMPLEX SUBUNIT 12"/>
    <property type="match status" value="1"/>
</dbReference>
<keyword evidence="8" id="KW-0378">Hydrolase</keyword>
<evidence type="ECO:0000256" key="11">
    <source>
        <dbReference type="ARBA" id="ARBA00023316"/>
    </source>
</evidence>
<dbReference type="SMART" id="SM00936">
    <property type="entry name" value="PBP5_C"/>
    <property type="match status" value="1"/>
</dbReference>
<comment type="pathway">
    <text evidence="2">Cell wall biogenesis; peptidoglycan biosynthesis.</text>
</comment>
<organism evidence="16 17">
    <name type="scientific">Allorhizobium taibaishanense</name>
    <dbReference type="NCBI Taxonomy" id="887144"/>
    <lineage>
        <taxon>Bacteria</taxon>
        <taxon>Pseudomonadati</taxon>
        <taxon>Pseudomonadota</taxon>
        <taxon>Alphaproteobacteria</taxon>
        <taxon>Hyphomicrobiales</taxon>
        <taxon>Rhizobiaceae</taxon>
        <taxon>Rhizobium/Agrobacterium group</taxon>
        <taxon>Allorhizobium</taxon>
    </lineage>
</organism>
<dbReference type="Pfam" id="PF00768">
    <property type="entry name" value="Peptidase_S11"/>
    <property type="match status" value="1"/>
</dbReference>
<dbReference type="EC" id="3.4.16.4" evidence="4"/>
<dbReference type="GO" id="GO:0009002">
    <property type="term" value="F:serine-type D-Ala-D-Ala carboxypeptidase activity"/>
    <property type="evidence" value="ECO:0007669"/>
    <property type="project" value="UniProtKB-EC"/>
</dbReference>
<evidence type="ECO:0000259" key="15">
    <source>
        <dbReference type="SMART" id="SM00936"/>
    </source>
</evidence>
<dbReference type="GO" id="GO:0071555">
    <property type="term" value="P:cell wall organization"/>
    <property type="evidence" value="ECO:0007669"/>
    <property type="project" value="UniProtKB-KW"/>
</dbReference>
<dbReference type="InterPro" id="IPR018044">
    <property type="entry name" value="Peptidase_S11"/>
</dbReference>
<evidence type="ECO:0000256" key="12">
    <source>
        <dbReference type="ARBA" id="ARBA00034000"/>
    </source>
</evidence>
<accession>A0A1Q9A1P3</accession>
<dbReference type="STRING" id="887144.BJF91_09135"/>
<dbReference type="InterPro" id="IPR015956">
    <property type="entry name" value="Peniciliin-bd_prot_C_sf"/>
</dbReference>
<evidence type="ECO:0000256" key="7">
    <source>
        <dbReference type="ARBA" id="ARBA00022729"/>
    </source>
</evidence>
<evidence type="ECO:0000256" key="2">
    <source>
        <dbReference type="ARBA" id="ARBA00004752"/>
    </source>
</evidence>
<evidence type="ECO:0000256" key="1">
    <source>
        <dbReference type="ARBA" id="ARBA00003217"/>
    </source>
</evidence>
<dbReference type="SUPFAM" id="SSF69189">
    <property type="entry name" value="Penicillin-binding protein associated domain"/>
    <property type="match status" value="1"/>
</dbReference>
<evidence type="ECO:0000256" key="10">
    <source>
        <dbReference type="ARBA" id="ARBA00022984"/>
    </source>
</evidence>
<name>A0A1Q9A1P3_9HYPH</name>